<dbReference type="Proteomes" id="UP000003676">
    <property type="component" value="Unassembled WGS sequence"/>
</dbReference>
<protein>
    <submittedName>
        <fullName evidence="1">Uncharacterized protein</fullName>
    </submittedName>
</protein>
<dbReference type="AlphaFoldDB" id="B6WXP1"/>
<accession>B6WXP1</accession>
<sequence length="179" mass="19939">MGNAPEGTREDAAALERFTGDHMQRTLLALIFLLLSASTCPAGQHPVTVTRTSDDFYAAFDRDILIKTRFCSVRAFQERALLRSDRFGELVFTNGTRCTVDTVYARKRLRRGIHKVTVTREGEGLYRLAGSETLLFASRCSTLALRDEAVLEMQDSLSGMLHLHGGTCRVEGVFEAISY</sequence>
<reference evidence="1 2" key="2">
    <citation type="submission" date="2008-10" db="EMBL/GenBank/DDBJ databases">
        <authorList>
            <person name="Fulton L."/>
            <person name="Clifton S."/>
            <person name="Fulton B."/>
            <person name="Xu J."/>
            <person name="Minx P."/>
            <person name="Pepin K.H."/>
            <person name="Johnson M."/>
            <person name="Bhonagiri V."/>
            <person name="Nash W.E."/>
            <person name="Mardis E.R."/>
            <person name="Wilson R.K."/>
        </authorList>
    </citation>
    <scope>NUCLEOTIDE SEQUENCE [LARGE SCALE GENOMIC DNA]</scope>
    <source>
        <strain evidence="1 2">ATCC 29098</strain>
    </source>
</reference>
<proteinExistence type="predicted"/>
<organism evidence="1 2">
    <name type="scientific">Desulfovibrio piger ATCC 29098</name>
    <dbReference type="NCBI Taxonomy" id="411464"/>
    <lineage>
        <taxon>Bacteria</taxon>
        <taxon>Pseudomonadati</taxon>
        <taxon>Thermodesulfobacteriota</taxon>
        <taxon>Desulfovibrionia</taxon>
        <taxon>Desulfovibrionales</taxon>
        <taxon>Desulfovibrionaceae</taxon>
        <taxon>Desulfovibrio</taxon>
    </lineage>
</organism>
<dbReference type="EMBL" id="ABXU01000083">
    <property type="protein sequence ID" value="EEB32248.1"/>
    <property type="molecule type" value="Genomic_DNA"/>
</dbReference>
<reference evidence="1 2" key="1">
    <citation type="submission" date="2008-10" db="EMBL/GenBank/DDBJ databases">
        <title>Draft genome sequence of Desulvovibrio piger (ATCC 29098).</title>
        <authorList>
            <person name="Sudarsanam P."/>
            <person name="Ley R."/>
            <person name="Guruge J."/>
            <person name="Turnbaugh P.J."/>
            <person name="Mahowald M."/>
            <person name="Liep D."/>
            <person name="Gordon J."/>
        </authorList>
    </citation>
    <scope>NUCLEOTIDE SEQUENCE [LARGE SCALE GENOMIC DNA]</scope>
    <source>
        <strain evidence="1 2">ATCC 29098</strain>
    </source>
</reference>
<gene>
    <name evidence="1" type="ORF">DESPIG_02867</name>
</gene>
<comment type="caution">
    <text evidence="1">The sequence shown here is derived from an EMBL/GenBank/DDBJ whole genome shotgun (WGS) entry which is preliminary data.</text>
</comment>
<evidence type="ECO:0000313" key="1">
    <source>
        <dbReference type="EMBL" id="EEB32248.1"/>
    </source>
</evidence>
<name>B6WXP1_9BACT</name>
<evidence type="ECO:0000313" key="2">
    <source>
        <dbReference type="Proteomes" id="UP000003676"/>
    </source>
</evidence>
<dbReference type="HOGENOM" id="CLU_1501197_0_0_7"/>